<comment type="subcellular location">
    <subcellularLocation>
        <location evidence="1 7">Cell membrane</location>
        <topology evidence="1 7">Multi-pass membrane protein</topology>
    </subcellularLocation>
</comment>
<dbReference type="InterPro" id="IPR000515">
    <property type="entry name" value="MetI-like"/>
</dbReference>
<dbReference type="InterPro" id="IPR035906">
    <property type="entry name" value="MetI-like_sf"/>
</dbReference>
<keyword evidence="10" id="KW-1185">Reference proteome</keyword>
<dbReference type="AlphaFoldDB" id="D7BJ49"/>
<dbReference type="EMBL" id="CP002043">
    <property type="protein sequence ID" value="ADH65205.1"/>
    <property type="molecule type" value="Genomic_DNA"/>
</dbReference>
<geneLocation type="plasmid" evidence="9 10">
    <name>pMESIL01</name>
</geneLocation>
<evidence type="ECO:0000256" key="5">
    <source>
        <dbReference type="ARBA" id="ARBA00022989"/>
    </source>
</evidence>
<dbReference type="PROSITE" id="PS50928">
    <property type="entry name" value="ABC_TM1"/>
    <property type="match status" value="1"/>
</dbReference>
<keyword evidence="5 7" id="KW-1133">Transmembrane helix</keyword>
<organism evidence="9 10">
    <name type="scientific">Allomeiothermus silvanus (strain ATCC 700542 / DSM 9946 / NBRC 106475 / NCIMB 13440 / VI-R2)</name>
    <name type="common">Thermus silvanus</name>
    <dbReference type="NCBI Taxonomy" id="526227"/>
    <lineage>
        <taxon>Bacteria</taxon>
        <taxon>Thermotogati</taxon>
        <taxon>Deinococcota</taxon>
        <taxon>Deinococci</taxon>
        <taxon>Thermales</taxon>
        <taxon>Thermaceae</taxon>
        <taxon>Allomeiothermus</taxon>
    </lineage>
</organism>
<keyword evidence="9" id="KW-0614">Plasmid</keyword>
<feature type="transmembrane region" description="Helical" evidence="7">
    <location>
        <begin position="261"/>
        <end position="282"/>
    </location>
</feature>
<dbReference type="RefSeq" id="WP_013159719.1">
    <property type="nucleotide sequence ID" value="NC_014213.1"/>
</dbReference>
<name>D7BJ49_ALLS1</name>
<feature type="transmembrane region" description="Helical" evidence="7">
    <location>
        <begin position="64"/>
        <end position="93"/>
    </location>
</feature>
<dbReference type="PANTHER" id="PTHR30193:SF37">
    <property type="entry name" value="INNER MEMBRANE ABC TRANSPORTER PERMEASE PROTEIN YCJO"/>
    <property type="match status" value="1"/>
</dbReference>
<keyword evidence="4 7" id="KW-0812">Transmembrane</keyword>
<feature type="transmembrane region" description="Helical" evidence="7">
    <location>
        <begin position="12"/>
        <end position="44"/>
    </location>
</feature>
<evidence type="ECO:0000259" key="8">
    <source>
        <dbReference type="PROSITE" id="PS50928"/>
    </source>
</evidence>
<protein>
    <submittedName>
        <fullName evidence="9">Binding-protein-dependent transport systems inner membrane component</fullName>
    </submittedName>
</protein>
<dbReference type="HOGENOM" id="CLU_016047_0_2_0"/>
<proteinExistence type="inferred from homology"/>
<evidence type="ECO:0000256" key="4">
    <source>
        <dbReference type="ARBA" id="ARBA00022692"/>
    </source>
</evidence>
<evidence type="ECO:0000256" key="6">
    <source>
        <dbReference type="ARBA" id="ARBA00023136"/>
    </source>
</evidence>
<evidence type="ECO:0000256" key="7">
    <source>
        <dbReference type="RuleBase" id="RU363032"/>
    </source>
</evidence>
<dbReference type="GO" id="GO:0055085">
    <property type="term" value="P:transmembrane transport"/>
    <property type="evidence" value="ECO:0007669"/>
    <property type="project" value="InterPro"/>
</dbReference>
<evidence type="ECO:0000313" key="10">
    <source>
        <dbReference type="Proteomes" id="UP000001916"/>
    </source>
</evidence>
<evidence type="ECO:0000256" key="2">
    <source>
        <dbReference type="ARBA" id="ARBA00022448"/>
    </source>
</evidence>
<feature type="transmembrane region" description="Helical" evidence="7">
    <location>
        <begin position="100"/>
        <end position="121"/>
    </location>
</feature>
<feature type="domain" description="ABC transmembrane type-1" evidence="8">
    <location>
        <begin position="68"/>
        <end position="279"/>
    </location>
</feature>
<accession>D7BJ49</accession>
<keyword evidence="6 7" id="KW-0472">Membrane</keyword>
<dbReference type="PANTHER" id="PTHR30193">
    <property type="entry name" value="ABC TRANSPORTER PERMEASE PROTEIN"/>
    <property type="match status" value="1"/>
</dbReference>
<dbReference type="Proteomes" id="UP000001916">
    <property type="component" value="Plasmid pMESIL01"/>
</dbReference>
<dbReference type="KEGG" id="msv:Mesil_3393"/>
<dbReference type="GO" id="GO:0005886">
    <property type="term" value="C:plasma membrane"/>
    <property type="evidence" value="ECO:0007669"/>
    <property type="project" value="UniProtKB-SubCell"/>
</dbReference>
<gene>
    <name evidence="9" type="ORF">Mesil_3393</name>
</gene>
<evidence type="ECO:0000256" key="1">
    <source>
        <dbReference type="ARBA" id="ARBA00004651"/>
    </source>
</evidence>
<keyword evidence="2 7" id="KW-0813">Transport</keyword>
<keyword evidence="3" id="KW-1003">Cell membrane</keyword>
<comment type="similarity">
    <text evidence="7">Belongs to the binding-protein-dependent transport system permease family.</text>
</comment>
<dbReference type="Gene3D" id="1.10.3720.10">
    <property type="entry name" value="MetI-like"/>
    <property type="match status" value="1"/>
</dbReference>
<evidence type="ECO:0000313" key="9">
    <source>
        <dbReference type="EMBL" id="ADH65205.1"/>
    </source>
</evidence>
<dbReference type="SUPFAM" id="SSF161098">
    <property type="entry name" value="MetI-like"/>
    <property type="match status" value="1"/>
</dbReference>
<reference evidence="9 10" key="1">
    <citation type="journal article" date="2010" name="Stand. Genomic Sci.">
        <title>Complete genome sequence of Meiothermus silvanus type strain (VI-R2).</title>
        <authorList>
            <person name="Sikorski J."/>
            <person name="Tindall B.J."/>
            <person name="Lowry S."/>
            <person name="Lucas S."/>
            <person name="Nolan M."/>
            <person name="Copeland A."/>
            <person name="Glavina Del Rio T."/>
            <person name="Tice H."/>
            <person name="Cheng J.F."/>
            <person name="Han C."/>
            <person name="Pitluck S."/>
            <person name="Liolios K."/>
            <person name="Ivanova N."/>
            <person name="Mavromatis K."/>
            <person name="Mikhailova N."/>
            <person name="Pati A."/>
            <person name="Goodwin L."/>
            <person name="Chen A."/>
            <person name="Palaniappan K."/>
            <person name="Land M."/>
            <person name="Hauser L."/>
            <person name="Chang Y.J."/>
            <person name="Jeffries C.D."/>
            <person name="Rohde M."/>
            <person name="Goker M."/>
            <person name="Woyke T."/>
            <person name="Bristow J."/>
            <person name="Eisen J.A."/>
            <person name="Markowitz V."/>
            <person name="Hugenholtz P."/>
            <person name="Kyrpides N.C."/>
            <person name="Klenk H.P."/>
            <person name="Lapidus A."/>
        </authorList>
    </citation>
    <scope>NUCLEOTIDE SEQUENCE [LARGE SCALE GENOMIC DNA]</scope>
    <source>
        <strain evidence="10">ATCC 700542 / DSM 9946 / VI-R2</strain>
        <plasmid evidence="10">Plasmid pMESIL01</plasmid>
    </source>
</reference>
<dbReference type="CDD" id="cd06261">
    <property type="entry name" value="TM_PBP2"/>
    <property type="match status" value="1"/>
</dbReference>
<evidence type="ECO:0000256" key="3">
    <source>
        <dbReference type="ARBA" id="ARBA00022475"/>
    </source>
</evidence>
<feature type="transmembrane region" description="Helical" evidence="7">
    <location>
        <begin position="198"/>
        <end position="223"/>
    </location>
</feature>
<dbReference type="eggNOG" id="COG1175">
    <property type="taxonomic scope" value="Bacteria"/>
</dbReference>
<dbReference type="InterPro" id="IPR051393">
    <property type="entry name" value="ABC_transporter_permease"/>
</dbReference>
<dbReference type="Pfam" id="PF00528">
    <property type="entry name" value="BPD_transp_1"/>
    <property type="match status" value="1"/>
</dbReference>
<feature type="transmembrane region" description="Helical" evidence="7">
    <location>
        <begin position="152"/>
        <end position="177"/>
    </location>
</feature>
<dbReference type="OrthoDB" id="9788108at2"/>
<sequence>MRLQRQEQLTGLLFALPYALGMLVLVILPLLAVWVISGTSWSLLDEPRWVGLNNYQQLLHDPSFYHSLTVTVLFTVGILALNLSSALGLAVLLNQKLRGIALFRTIIFSPVVMPVVAWALVWKFLLQPEGPINQILASAGVRGPNWLFEPSLALWLLVVIEVIKAVGLNTVIFLSALQGVPKEMHEAAMLDGATPVQAFFRISLPLISPTMFLVFIVTLIGALKLFTPVFVLTGGGPAGATTTLILFMYKQGFSFFEFGYASTVAVVLFVVVLGLTVLQWNLRKRLVFYEN</sequence>
<feature type="transmembrane region" description="Helical" evidence="7">
    <location>
        <begin position="229"/>
        <end position="249"/>
    </location>
</feature>